<dbReference type="GO" id="GO:0005737">
    <property type="term" value="C:cytoplasm"/>
    <property type="evidence" value="ECO:0007669"/>
    <property type="project" value="TreeGrafter"/>
</dbReference>
<dbReference type="InterPro" id="IPR001623">
    <property type="entry name" value="DnaJ_domain"/>
</dbReference>
<keyword evidence="1" id="KW-0479">Metal-binding</keyword>
<dbReference type="InterPro" id="IPR003604">
    <property type="entry name" value="Matrin/U1-like-C_Znf_C2H2"/>
</dbReference>
<dbReference type="Pfam" id="PF00226">
    <property type="entry name" value="DnaJ"/>
    <property type="match status" value="1"/>
</dbReference>
<dbReference type="SMART" id="SM00355">
    <property type="entry name" value="ZnF_C2H2"/>
    <property type="match status" value="2"/>
</dbReference>
<feature type="compositionally biased region" description="Polar residues" evidence="6">
    <location>
        <begin position="471"/>
        <end position="492"/>
    </location>
</feature>
<feature type="compositionally biased region" description="Basic and acidic residues" evidence="6">
    <location>
        <begin position="509"/>
        <end position="518"/>
    </location>
</feature>
<dbReference type="InterPro" id="IPR022755">
    <property type="entry name" value="Znf_C2H2_jaz"/>
</dbReference>
<dbReference type="AlphaFoldDB" id="A0A9P4MRZ1"/>
<dbReference type="SUPFAM" id="SSF57667">
    <property type="entry name" value="beta-beta-alpha zinc fingers"/>
    <property type="match status" value="1"/>
</dbReference>
<feature type="region of interest" description="Disordered" evidence="6">
    <location>
        <begin position="541"/>
        <end position="562"/>
    </location>
</feature>
<feature type="domain" description="J" evidence="7">
    <location>
        <begin position="22"/>
        <end position="88"/>
    </location>
</feature>
<keyword evidence="3" id="KW-0862">Zinc</keyword>
<feature type="compositionally biased region" description="Low complexity" evidence="6">
    <location>
        <begin position="264"/>
        <end position="283"/>
    </location>
</feature>
<dbReference type="InterPro" id="IPR054076">
    <property type="entry name" value="ZUO1-like_ZHD"/>
</dbReference>
<dbReference type="Gene3D" id="3.30.160.60">
    <property type="entry name" value="Classic Zinc Finger"/>
    <property type="match status" value="1"/>
</dbReference>
<dbReference type="PRINTS" id="PR00625">
    <property type="entry name" value="JDOMAIN"/>
</dbReference>
<gene>
    <name evidence="9" type="ORF">GQ43DRAFT_380904</name>
</gene>
<comment type="caution">
    <text evidence="9">The sequence shown here is derived from an EMBL/GenBank/DDBJ whole genome shotgun (WGS) entry which is preliminary data.</text>
</comment>
<protein>
    <submittedName>
        <fullName evidence="9">DnaJ-domain-containing protein</fullName>
    </submittedName>
</protein>
<evidence type="ECO:0000313" key="10">
    <source>
        <dbReference type="Proteomes" id="UP000799536"/>
    </source>
</evidence>
<feature type="coiled-coil region" evidence="5">
    <location>
        <begin position="330"/>
        <end position="357"/>
    </location>
</feature>
<keyword evidence="2 4" id="KW-0863">Zinc-finger</keyword>
<dbReference type="InterPro" id="IPR051964">
    <property type="entry name" value="Chaperone_stress_response"/>
</dbReference>
<dbReference type="PANTHER" id="PTHR44029">
    <property type="entry name" value="DNAJ HOMOLOG SUBFAMILY C MEMBER 21"/>
    <property type="match status" value="1"/>
</dbReference>
<dbReference type="Pfam" id="PF12171">
    <property type="entry name" value="zf-C2H2_jaz"/>
    <property type="match status" value="1"/>
</dbReference>
<evidence type="ECO:0000256" key="1">
    <source>
        <dbReference type="ARBA" id="ARBA00022723"/>
    </source>
</evidence>
<keyword evidence="5" id="KW-0175">Coiled coil</keyword>
<keyword evidence="10" id="KW-1185">Reference proteome</keyword>
<dbReference type="InterPro" id="IPR018253">
    <property type="entry name" value="DnaJ_domain_CS"/>
</dbReference>
<evidence type="ECO:0000256" key="4">
    <source>
        <dbReference type="PROSITE-ProRule" id="PRU00042"/>
    </source>
</evidence>
<evidence type="ECO:0000256" key="6">
    <source>
        <dbReference type="SAM" id="MobiDB-lite"/>
    </source>
</evidence>
<dbReference type="InterPro" id="IPR036236">
    <property type="entry name" value="Znf_C2H2_sf"/>
</dbReference>
<feature type="compositionally biased region" description="Acidic residues" evidence="6">
    <location>
        <begin position="369"/>
        <end position="390"/>
    </location>
</feature>
<dbReference type="GO" id="GO:0003676">
    <property type="term" value="F:nucleic acid binding"/>
    <property type="evidence" value="ECO:0007669"/>
    <property type="project" value="InterPro"/>
</dbReference>
<feature type="region of interest" description="Disordered" evidence="6">
    <location>
        <begin position="360"/>
        <end position="518"/>
    </location>
</feature>
<evidence type="ECO:0000259" key="7">
    <source>
        <dbReference type="PROSITE" id="PS50076"/>
    </source>
</evidence>
<dbReference type="Pfam" id="PF21884">
    <property type="entry name" value="ZUO1-like_ZHD"/>
    <property type="match status" value="1"/>
</dbReference>
<evidence type="ECO:0000256" key="2">
    <source>
        <dbReference type="ARBA" id="ARBA00022771"/>
    </source>
</evidence>
<dbReference type="Gene3D" id="1.10.287.110">
    <property type="entry name" value="DnaJ domain"/>
    <property type="match status" value="1"/>
</dbReference>
<sequence>MGANQSSGADSASPSGGEVKTSYYELLAVERTATDEEIKKAYRRKALELHPDRNYGDVERTTKLFAEVQVAYEVLSDPQERAWYDSHEGQILRGDSGDGEEHFEHNMKVTTADDITRMLRQFHGGIDYTDSPSGFFGFLRETFDTLAREEEAAADWEGIDVIDYPSFGHKDDTYEDVVRSFYNGWSGFSTKKSFAWKDKYRYSDAEDRRVRRLMEKENKKLRDEGIREFNDAVRTLVAFVRKRDPRYTPNTQTDEERTKEQRARAAAQAARSRAAHAAKAGDAVPEWAMARDPEEEEEETEEEIVEDVFECVACHKTFKSEKQWDAHEKSKKHQKAIQALRRQMQKENRHLNLDEEVMDSGAFTPMSGDQDEDLGGQEGAEDYAGEDASAEEITNGLNRLKVPEYEVEEDEKEEEDDDDDDEGDDDDTVERSHKIPAKPTNPTDSTSSEDEDDEYASRSEIEGRLTGLSIKDTSILGTGTPTSEPSTDSKSTGPKMGKAAQKRAKRAAKQAEVDQSELKHKCAVCNAAFPSKTQMFQHIKDLDHAAPVSVTKGSGGKRGRRK</sequence>
<feature type="compositionally biased region" description="Acidic residues" evidence="6">
    <location>
        <begin position="405"/>
        <end position="428"/>
    </location>
</feature>
<dbReference type="CDD" id="cd06257">
    <property type="entry name" value="DnaJ"/>
    <property type="match status" value="1"/>
</dbReference>
<dbReference type="Pfam" id="PF12874">
    <property type="entry name" value="zf-met"/>
    <property type="match status" value="1"/>
</dbReference>
<feature type="region of interest" description="Disordered" evidence="6">
    <location>
        <begin position="244"/>
        <end position="304"/>
    </location>
</feature>
<dbReference type="SMART" id="SM00271">
    <property type="entry name" value="DnaJ"/>
    <property type="match status" value="1"/>
</dbReference>
<dbReference type="InterPro" id="IPR036869">
    <property type="entry name" value="J_dom_sf"/>
</dbReference>
<evidence type="ECO:0000256" key="5">
    <source>
        <dbReference type="SAM" id="Coils"/>
    </source>
</evidence>
<organism evidence="9 10">
    <name type="scientific">Delitschia confertaspora ATCC 74209</name>
    <dbReference type="NCBI Taxonomy" id="1513339"/>
    <lineage>
        <taxon>Eukaryota</taxon>
        <taxon>Fungi</taxon>
        <taxon>Dikarya</taxon>
        <taxon>Ascomycota</taxon>
        <taxon>Pezizomycotina</taxon>
        <taxon>Dothideomycetes</taxon>
        <taxon>Pleosporomycetidae</taxon>
        <taxon>Pleosporales</taxon>
        <taxon>Delitschiaceae</taxon>
        <taxon>Delitschia</taxon>
    </lineage>
</organism>
<accession>A0A9P4MRZ1</accession>
<feature type="domain" description="C2H2-type" evidence="8">
    <location>
        <begin position="520"/>
        <end position="549"/>
    </location>
</feature>
<dbReference type="GO" id="GO:0008270">
    <property type="term" value="F:zinc ion binding"/>
    <property type="evidence" value="ECO:0007669"/>
    <property type="project" value="UniProtKB-KW"/>
</dbReference>
<dbReference type="PROSITE" id="PS00028">
    <property type="entry name" value="ZINC_FINGER_C2H2_1"/>
    <property type="match status" value="2"/>
</dbReference>
<dbReference type="PROSITE" id="PS50157">
    <property type="entry name" value="ZINC_FINGER_C2H2_2"/>
    <property type="match status" value="1"/>
</dbReference>
<dbReference type="Proteomes" id="UP000799536">
    <property type="component" value="Unassembled WGS sequence"/>
</dbReference>
<proteinExistence type="predicted"/>
<dbReference type="SMART" id="SM00451">
    <property type="entry name" value="ZnF_U1"/>
    <property type="match status" value="1"/>
</dbReference>
<evidence type="ECO:0000313" key="9">
    <source>
        <dbReference type="EMBL" id="KAF2197483.1"/>
    </source>
</evidence>
<dbReference type="PANTHER" id="PTHR44029:SF1">
    <property type="entry name" value="DNAJ HOMOLOG SUBFAMILY C MEMBER 21"/>
    <property type="match status" value="1"/>
</dbReference>
<feature type="compositionally biased region" description="Acidic residues" evidence="6">
    <location>
        <begin position="293"/>
        <end position="304"/>
    </location>
</feature>
<dbReference type="InterPro" id="IPR013087">
    <property type="entry name" value="Znf_C2H2_type"/>
</dbReference>
<dbReference type="PROSITE" id="PS50076">
    <property type="entry name" value="DNAJ_2"/>
    <property type="match status" value="1"/>
</dbReference>
<evidence type="ECO:0000259" key="8">
    <source>
        <dbReference type="PROSITE" id="PS50157"/>
    </source>
</evidence>
<evidence type="ECO:0000256" key="3">
    <source>
        <dbReference type="ARBA" id="ARBA00022833"/>
    </source>
</evidence>
<dbReference type="OrthoDB" id="5894at2759"/>
<dbReference type="SUPFAM" id="SSF46565">
    <property type="entry name" value="Chaperone J-domain"/>
    <property type="match status" value="1"/>
</dbReference>
<dbReference type="EMBL" id="ML994230">
    <property type="protein sequence ID" value="KAF2197483.1"/>
    <property type="molecule type" value="Genomic_DNA"/>
</dbReference>
<dbReference type="PROSITE" id="PS00636">
    <property type="entry name" value="DNAJ_1"/>
    <property type="match status" value="1"/>
</dbReference>
<name>A0A9P4MRZ1_9PLEO</name>
<reference evidence="9" key="1">
    <citation type="journal article" date="2020" name="Stud. Mycol.">
        <title>101 Dothideomycetes genomes: a test case for predicting lifestyles and emergence of pathogens.</title>
        <authorList>
            <person name="Haridas S."/>
            <person name="Albert R."/>
            <person name="Binder M."/>
            <person name="Bloem J."/>
            <person name="Labutti K."/>
            <person name="Salamov A."/>
            <person name="Andreopoulos B."/>
            <person name="Baker S."/>
            <person name="Barry K."/>
            <person name="Bills G."/>
            <person name="Bluhm B."/>
            <person name="Cannon C."/>
            <person name="Castanera R."/>
            <person name="Culley D."/>
            <person name="Daum C."/>
            <person name="Ezra D."/>
            <person name="Gonzalez J."/>
            <person name="Henrissat B."/>
            <person name="Kuo A."/>
            <person name="Liang C."/>
            <person name="Lipzen A."/>
            <person name="Lutzoni F."/>
            <person name="Magnuson J."/>
            <person name="Mondo S."/>
            <person name="Nolan M."/>
            <person name="Ohm R."/>
            <person name="Pangilinan J."/>
            <person name="Park H.-J."/>
            <person name="Ramirez L."/>
            <person name="Alfaro M."/>
            <person name="Sun H."/>
            <person name="Tritt A."/>
            <person name="Yoshinaga Y."/>
            <person name="Zwiers L.-H."/>
            <person name="Turgeon B."/>
            <person name="Goodwin S."/>
            <person name="Spatafora J."/>
            <person name="Crous P."/>
            <person name="Grigoriev I."/>
        </authorList>
    </citation>
    <scope>NUCLEOTIDE SEQUENCE</scope>
    <source>
        <strain evidence="9">ATCC 74209</strain>
    </source>
</reference>
<feature type="compositionally biased region" description="Basic and acidic residues" evidence="6">
    <location>
        <begin position="254"/>
        <end position="263"/>
    </location>
</feature>